<comment type="caution">
    <text evidence="2">The sequence shown here is derived from an EMBL/GenBank/DDBJ whole genome shotgun (WGS) entry which is preliminary data.</text>
</comment>
<dbReference type="Gene3D" id="3.40.630.30">
    <property type="match status" value="1"/>
</dbReference>
<keyword evidence="3" id="KW-1185">Reference proteome</keyword>
<dbReference type="InterPro" id="IPR000182">
    <property type="entry name" value="GNAT_dom"/>
</dbReference>
<sequence length="267" mass="29753">MSRTVGLFDRPFIRLPEPHANLVIATPSLDDVDSSVRIVNNPRVLKWVLGSTSPYTTKRAEDWINGVKKISEELLQAPLNAHVDGCPFRHIMDLEADGTCEFIGDIGISRSNWTDITDQEERRRLLEENSLRPVGEQAILFQVGYYLSPAYQGRGIMTSALSTLLTQWAIPRMNAHKIKATLFQGNLGSRAVLTRNGFTQIRKVEKYKELDGDITDLFVFEWTRDQVAPCPPSATGEDLASHLAYQCPHGDEAVPLQSTSSGLKTSV</sequence>
<dbReference type="PANTHER" id="PTHR43328">
    <property type="entry name" value="ACETYLTRANSFERASE-RELATED"/>
    <property type="match status" value="1"/>
</dbReference>
<dbReference type="Pfam" id="PF13302">
    <property type="entry name" value="Acetyltransf_3"/>
    <property type="match status" value="1"/>
</dbReference>
<dbReference type="PANTHER" id="PTHR43328:SF1">
    <property type="entry name" value="N-ACETYLTRANSFERASE DOMAIN-CONTAINING PROTEIN"/>
    <property type="match status" value="1"/>
</dbReference>
<proteinExistence type="predicted"/>
<gene>
    <name evidence="2" type="ORF">AAF712_006919</name>
</gene>
<name>A0ABR2ZXJ9_9AGAR</name>
<evidence type="ECO:0000313" key="2">
    <source>
        <dbReference type="EMBL" id="KAL0066088.1"/>
    </source>
</evidence>
<dbReference type="SUPFAM" id="SSF55729">
    <property type="entry name" value="Acyl-CoA N-acyltransferases (Nat)"/>
    <property type="match status" value="1"/>
</dbReference>
<evidence type="ECO:0000313" key="3">
    <source>
        <dbReference type="Proteomes" id="UP001437256"/>
    </source>
</evidence>
<evidence type="ECO:0000259" key="1">
    <source>
        <dbReference type="Pfam" id="PF13302"/>
    </source>
</evidence>
<feature type="domain" description="N-acetyltransferase" evidence="1">
    <location>
        <begin position="22"/>
        <end position="199"/>
    </location>
</feature>
<reference evidence="2 3" key="1">
    <citation type="submission" date="2024-05" db="EMBL/GenBank/DDBJ databases">
        <title>A draft genome resource for the thread blight pathogen Marasmius tenuissimus strain MS-2.</title>
        <authorList>
            <person name="Yulfo-Soto G.E."/>
            <person name="Baruah I.K."/>
            <person name="Amoako-Attah I."/>
            <person name="Bukari Y."/>
            <person name="Meinhardt L.W."/>
            <person name="Bailey B.A."/>
            <person name="Cohen S.P."/>
        </authorList>
    </citation>
    <scope>NUCLEOTIDE SEQUENCE [LARGE SCALE GENOMIC DNA]</scope>
    <source>
        <strain evidence="2 3">MS-2</strain>
    </source>
</reference>
<dbReference type="EMBL" id="JBBXMP010000039">
    <property type="protein sequence ID" value="KAL0066088.1"/>
    <property type="molecule type" value="Genomic_DNA"/>
</dbReference>
<dbReference type="Proteomes" id="UP001437256">
    <property type="component" value="Unassembled WGS sequence"/>
</dbReference>
<organism evidence="2 3">
    <name type="scientific">Marasmius tenuissimus</name>
    <dbReference type="NCBI Taxonomy" id="585030"/>
    <lineage>
        <taxon>Eukaryota</taxon>
        <taxon>Fungi</taxon>
        <taxon>Dikarya</taxon>
        <taxon>Basidiomycota</taxon>
        <taxon>Agaricomycotina</taxon>
        <taxon>Agaricomycetes</taxon>
        <taxon>Agaricomycetidae</taxon>
        <taxon>Agaricales</taxon>
        <taxon>Marasmiineae</taxon>
        <taxon>Marasmiaceae</taxon>
        <taxon>Marasmius</taxon>
    </lineage>
</organism>
<accession>A0ABR2ZXJ9</accession>
<dbReference type="InterPro" id="IPR016181">
    <property type="entry name" value="Acyl_CoA_acyltransferase"/>
</dbReference>
<protein>
    <recommendedName>
        <fullName evidence="1">N-acetyltransferase domain-containing protein</fullName>
    </recommendedName>
</protein>